<dbReference type="EMBL" id="BMGT01000001">
    <property type="protein sequence ID" value="GGG65734.1"/>
    <property type="molecule type" value="Genomic_DNA"/>
</dbReference>
<dbReference type="RefSeq" id="WP_188552498.1">
    <property type="nucleotide sequence ID" value="NZ_BMGT01000001.1"/>
</dbReference>
<dbReference type="PANTHER" id="PTHR39425:SF1">
    <property type="entry name" value="CYTOCHROME C7-LIKE DOMAIN-CONTAINING PROTEIN"/>
    <property type="match status" value="1"/>
</dbReference>
<dbReference type="AlphaFoldDB" id="A0A917H2Z0"/>
<dbReference type="Pfam" id="PF14522">
    <property type="entry name" value="Cytochrome_C7"/>
    <property type="match status" value="1"/>
</dbReference>
<reference evidence="3" key="2">
    <citation type="submission" date="2020-09" db="EMBL/GenBank/DDBJ databases">
        <authorList>
            <person name="Sun Q."/>
            <person name="Zhou Y."/>
        </authorList>
    </citation>
    <scope>NUCLEOTIDE SEQUENCE</scope>
    <source>
        <strain evidence="3">CGMCC 1.12997</strain>
    </source>
</reference>
<comment type="caution">
    <text evidence="3">The sequence shown here is derived from an EMBL/GenBank/DDBJ whole genome shotgun (WGS) entry which is preliminary data.</text>
</comment>
<dbReference type="CDD" id="cd08168">
    <property type="entry name" value="Cytochrom_C3"/>
    <property type="match status" value="1"/>
</dbReference>
<evidence type="ECO:0000313" key="3">
    <source>
        <dbReference type="EMBL" id="GGG65734.1"/>
    </source>
</evidence>
<keyword evidence="1" id="KW-0812">Transmembrane</keyword>
<name>A0A917H2Z0_9BACT</name>
<keyword evidence="4" id="KW-1185">Reference proteome</keyword>
<accession>A0A917H2Z0</accession>
<dbReference type="Proteomes" id="UP000647241">
    <property type="component" value="Unassembled WGS sequence"/>
</dbReference>
<feature type="domain" description="Cytochrome c7-like" evidence="2">
    <location>
        <begin position="126"/>
        <end position="171"/>
    </location>
</feature>
<protein>
    <recommendedName>
        <fullName evidence="2">Cytochrome c7-like domain-containing protein</fullName>
    </recommendedName>
</protein>
<evidence type="ECO:0000313" key="4">
    <source>
        <dbReference type="Proteomes" id="UP000647241"/>
    </source>
</evidence>
<keyword evidence="1" id="KW-0472">Membrane</keyword>
<dbReference type="InterPro" id="IPR036280">
    <property type="entry name" value="Multihaem_cyt_sf"/>
</dbReference>
<reference evidence="3" key="1">
    <citation type="journal article" date="2014" name="Int. J. Syst. Evol. Microbiol.">
        <title>Complete genome sequence of Corynebacterium casei LMG S-19264T (=DSM 44701T), isolated from a smear-ripened cheese.</title>
        <authorList>
            <consortium name="US DOE Joint Genome Institute (JGI-PGF)"/>
            <person name="Walter F."/>
            <person name="Albersmeier A."/>
            <person name="Kalinowski J."/>
            <person name="Ruckert C."/>
        </authorList>
    </citation>
    <scope>NUCLEOTIDE SEQUENCE</scope>
    <source>
        <strain evidence="3">CGMCC 1.12997</strain>
    </source>
</reference>
<organism evidence="3 4">
    <name type="scientific">Edaphobacter dinghuensis</name>
    <dbReference type="NCBI Taxonomy" id="1560005"/>
    <lineage>
        <taxon>Bacteria</taxon>
        <taxon>Pseudomonadati</taxon>
        <taxon>Acidobacteriota</taxon>
        <taxon>Terriglobia</taxon>
        <taxon>Terriglobales</taxon>
        <taxon>Acidobacteriaceae</taxon>
        <taxon>Edaphobacter</taxon>
    </lineage>
</organism>
<feature type="transmembrane region" description="Helical" evidence="1">
    <location>
        <begin position="12"/>
        <end position="31"/>
    </location>
</feature>
<evidence type="ECO:0000256" key="1">
    <source>
        <dbReference type="SAM" id="Phobius"/>
    </source>
</evidence>
<dbReference type="Gene3D" id="3.90.10.10">
    <property type="entry name" value="Cytochrome C3"/>
    <property type="match status" value="2"/>
</dbReference>
<keyword evidence="1" id="KW-1133">Transmembrane helix</keyword>
<dbReference type="SUPFAM" id="SSF48695">
    <property type="entry name" value="Multiheme cytochromes"/>
    <property type="match status" value="1"/>
</dbReference>
<evidence type="ECO:0000259" key="2">
    <source>
        <dbReference type="Pfam" id="PF14522"/>
    </source>
</evidence>
<sequence>MAQVFDRSSNALARLSLVLTGIIVIALGVTLNELQRSPWVTRQGQRPDQPIPFSHKHHVEGLGLQCQYCHTSVEKSSYAGIPPTKTCINCHSQIWTDAELLEPVRQSWATGASIQWIRVHDLPDYVYFNHEVHVNKGIGCASCHGRVDEMPLMYQQNTLQMEWCLNCHRNPASNLRPTSEIYNMAWAGPSKDKPVWCTSTVKDGPTSQDVSCTTTDPSGNGNPELAMMQLEPTHPAGLSSPQTGPNMQPHIVDGGEGKTVGSPLPLQLAMPASYQKFTSQMELGKYLTAQYHIREPEQLSSCETCHR</sequence>
<proteinExistence type="predicted"/>
<dbReference type="PANTHER" id="PTHR39425">
    <property type="entry name" value="LIPOPROTEIN CYTOCHROME C"/>
    <property type="match status" value="1"/>
</dbReference>
<gene>
    <name evidence="3" type="ORF">GCM10011585_04310</name>
</gene>
<dbReference type="InterPro" id="IPR029467">
    <property type="entry name" value="Cyt_c7-like"/>
</dbReference>